<evidence type="ECO:0000313" key="3">
    <source>
        <dbReference type="EMBL" id="VFJ48908.1"/>
    </source>
</evidence>
<accession>A0A450S4W9</accession>
<name>A0A450S4W9_9GAMM</name>
<organism evidence="2">
    <name type="scientific">Candidatus Kentrum sp. FW</name>
    <dbReference type="NCBI Taxonomy" id="2126338"/>
    <lineage>
        <taxon>Bacteria</taxon>
        <taxon>Pseudomonadati</taxon>
        <taxon>Pseudomonadota</taxon>
        <taxon>Gammaproteobacteria</taxon>
        <taxon>Candidatus Kentrum</taxon>
    </lineage>
</organism>
<dbReference type="EMBL" id="CAADEW010000021">
    <property type="protein sequence ID" value="VFJ48908.1"/>
    <property type="molecule type" value="Genomic_DNA"/>
</dbReference>
<sequence length="70" mass="7889">MKLASYTAIILILSWSVLTVVQLWGGALSPDLYWKITLTMVFLGGGVIVSSLIAREYLSEQRLRKDKFID</sequence>
<evidence type="ECO:0000313" key="4">
    <source>
        <dbReference type="EMBL" id="VFJ66336.1"/>
    </source>
</evidence>
<proteinExistence type="predicted"/>
<feature type="transmembrane region" description="Helical" evidence="1">
    <location>
        <begin position="7"/>
        <end position="26"/>
    </location>
</feature>
<keyword evidence="1" id="KW-0472">Membrane</keyword>
<keyword evidence="1" id="KW-1133">Transmembrane helix</keyword>
<feature type="transmembrane region" description="Helical" evidence="1">
    <location>
        <begin position="32"/>
        <end position="54"/>
    </location>
</feature>
<protein>
    <submittedName>
        <fullName evidence="2">Uncharacterized protein</fullName>
    </submittedName>
</protein>
<evidence type="ECO:0000256" key="1">
    <source>
        <dbReference type="SAM" id="Phobius"/>
    </source>
</evidence>
<gene>
    <name evidence="3" type="ORF">BECKFW1821A_GA0114235_10218</name>
    <name evidence="2" type="ORF">BECKFW1821B_GA0114236_100184</name>
    <name evidence="4" type="ORF">BECKFW1821C_GA0114237_100937</name>
</gene>
<dbReference type="EMBL" id="CAADFD010000001">
    <property type="protein sequence ID" value="VFJ46871.1"/>
    <property type="molecule type" value="Genomic_DNA"/>
</dbReference>
<dbReference type="EMBL" id="CAADFE010000009">
    <property type="protein sequence ID" value="VFJ66336.1"/>
    <property type="molecule type" value="Genomic_DNA"/>
</dbReference>
<keyword evidence="1" id="KW-0812">Transmembrane</keyword>
<reference evidence="2" key="1">
    <citation type="submission" date="2019-02" db="EMBL/GenBank/DDBJ databases">
        <authorList>
            <person name="Gruber-Vodicka R. H."/>
            <person name="Seah K. B. B."/>
        </authorList>
    </citation>
    <scope>NUCLEOTIDE SEQUENCE</scope>
    <source>
        <strain evidence="2">BECK_BZ106</strain>
        <strain evidence="4">BECK_BZ131</strain>
        <strain evidence="3">BECK_BZ15</strain>
    </source>
</reference>
<dbReference type="AlphaFoldDB" id="A0A450S4W9"/>
<evidence type="ECO:0000313" key="2">
    <source>
        <dbReference type="EMBL" id="VFJ46871.1"/>
    </source>
</evidence>